<reference evidence="1" key="2">
    <citation type="submission" date="2020-11" db="EMBL/GenBank/DDBJ databases">
        <authorList>
            <person name="McCartney M.A."/>
            <person name="Auch B."/>
            <person name="Kono T."/>
            <person name="Mallez S."/>
            <person name="Becker A."/>
            <person name="Gohl D.M."/>
            <person name="Silverstein K.A.T."/>
            <person name="Koren S."/>
            <person name="Bechman K.B."/>
            <person name="Herman A."/>
            <person name="Abrahante J.E."/>
            <person name="Garbe J."/>
        </authorList>
    </citation>
    <scope>NUCLEOTIDE SEQUENCE</scope>
    <source>
        <strain evidence="1">Duluth1</strain>
        <tissue evidence="1">Whole animal</tissue>
    </source>
</reference>
<keyword evidence="2" id="KW-1185">Reference proteome</keyword>
<protein>
    <submittedName>
        <fullName evidence="1">Uncharacterized protein</fullName>
    </submittedName>
</protein>
<dbReference type="EMBL" id="JAIWYP010000011">
    <property type="protein sequence ID" value="KAH3737399.1"/>
    <property type="molecule type" value="Genomic_DNA"/>
</dbReference>
<sequence length="94" mass="10287">MFADQPCPVSPRTTCCSCLQSSLVQYPPDHLLFLFAGDSSPISHRPPDVHFFAVQPCPVSPLTTCCSCLQSRFVQYPPDHLLFLFAGDSSPTSP</sequence>
<organism evidence="1 2">
    <name type="scientific">Dreissena polymorpha</name>
    <name type="common">Zebra mussel</name>
    <name type="synonym">Mytilus polymorpha</name>
    <dbReference type="NCBI Taxonomy" id="45954"/>
    <lineage>
        <taxon>Eukaryota</taxon>
        <taxon>Metazoa</taxon>
        <taxon>Spiralia</taxon>
        <taxon>Lophotrochozoa</taxon>
        <taxon>Mollusca</taxon>
        <taxon>Bivalvia</taxon>
        <taxon>Autobranchia</taxon>
        <taxon>Heteroconchia</taxon>
        <taxon>Euheterodonta</taxon>
        <taxon>Imparidentia</taxon>
        <taxon>Neoheterodontei</taxon>
        <taxon>Myida</taxon>
        <taxon>Dreissenoidea</taxon>
        <taxon>Dreissenidae</taxon>
        <taxon>Dreissena</taxon>
    </lineage>
</organism>
<accession>A0A9D4D3B6</accession>
<comment type="caution">
    <text evidence="1">The sequence shown here is derived from an EMBL/GenBank/DDBJ whole genome shotgun (WGS) entry which is preliminary data.</text>
</comment>
<evidence type="ECO:0000313" key="2">
    <source>
        <dbReference type="Proteomes" id="UP000828390"/>
    </source>
</evidence>
<proteinExistence type="predicted"/>
<evidence type="ECO:0000313" key="1">
    <source>
        <dbReference type="EMBL" id="KAH3737399.1"/>
    </source>
</evidence>
<dbReference type="Proteomes" id="UP000828390">
    <property type="component" value="Unassembled WGS sequence"/>
</dbReference>
<reference evidence="1" key="1">
    <citation type="journal article" date="2019" name="bioRxiv">
        <title>The Genome of the Zebra Mussel, Dreissena polymorpha: A Resource for Invasive Species Research.</title>
        <authorList>
            <person name="McCartney M.A."/>
            <person name="Auch B."/>
            <person name="Kono T."/>
            <person name="Mallez S."/>
            <person name="Zhang Y."/>
            <person name="Obille A."/>
            <person name="Becker A."/>
            <person name="Abrahante J.E."/>
            <person name="Garbe J."/>
            <person name="Badalamenti J.P."/>
            <person name="Herman A."/>
            <person name="Mangelson H."/>
            <person name="Liachko I."/>
            <person name="Sullivan S."/>
            <person name="Sone E.D."/>
            <person name="Koren S."/>
            <person name="Silverstein K.A.T."/>
            <person name="Beckman K.B."/>
            <person name="Gohl D.M."/>
        </authorList>
    </citation>
    <scope>NUCLEOTIDE SEQUENCE</scope>
    <source>
        <strain evidence="1">Duluth1</strain>
        <tissue evidence="1">Whole animal</tissue>
    </source>
</reference>
<name>A0A9D4D3B6_DREPO</name>
<dbReference type="AlphaFoldDB" id="A0A9D4D3B6"/>
<gene>
    <name evidence="1" type="ORF">DPMN_043991</name>
</gene>